<evidence type="ECO:0000256" key="2">
    <source>
        <dbReference type="ARBA" id="ARBA00009008"/>
    </source>
</evidence>
<dbReference type="Gene3D" id="6.10.250.660">
    <property type="match status" value="1"/>
</dbReference>
<evidence type="ECO:0000313" key="11">
    <source>
        <dbReference type="EMBL" id="NNH70375.1"/>
    </source>
</evidence>
<dbReference type="GO" id="GO:0051301">
    <property type="term" value="P:cell division"/>
    <property type="evidence" value="ECO:0007669"/>
    <property type="project" value="UniProtKB-KW"/>
</dbReference>
<name>A0A849C213_9NOCA</name>
<evidence type="ECO:0000256" key="7">
    <source>
        <dbReference type="ARBA" id="ARBA00023306"/>
    </source>
</evidence>
<evidence type="ECO:0000256" key="10">
    <source>
        <dbReference type="SAM" id="MobiDB-lite"/>
    </source>
</evidence>
<evidence type="ECO:0000256" key="9">
    <source>
        <dbReference type="SAM" id="Coils"/>
    </source>
</evidence>
<evidence type="ECO:0000256" key="6">
    <source>
        <dbReference type="ARBA" id="ARBA00023054"/>
    </source>
</evidence>
<dbReference type="NCBIfam" id="TIGR03544">
    <property type="entry name" value="DivI1A_domain"/>
    <property type="match status" value="1"/>
</dbReference>
<evidence type="ECO:0000256" key="4">
    <source>
        <dbReference type="ARBA" id="ARBA00022490"/>
    </source>
</evidence>
<keyword evidence="6 9" id="KW-0175">Coiled coil</keyword>
<protein>
    <recommendedName>
        <fullName evidence="3">Cell wall synthesis protein Wag31</fullName>
    </recommendedName>
    <alternativeName>
        <fullName evidence="8">Antigen 84</fullName>
    </alternativeName>
</protein>
<dbReference type="InterPro" id="IPR019933">
    <property type="entry name" value="DivIVA_domain"/>
</dbReference>
<proteinExistence type="inferred from homology"/>
<reference evidence="11 12" key="1">
    <citation type="submission" date="2020-05" db="EMBL/GenBank/DDBJ databases">
        <title>MicrobeNet Type strains.</title>
        <authorList>
            <person name="Nicholson A.C."/>
        </authorList>
    </citation>
    <scope>NUCLEOTIDE SEQUENCE [LARGE SCALE GENOMIC DNA]</scope>
    <source>
        <strain evidence="11 12">JCM 3224</strain>
    </source>
</reference>
<comment type="caution">
    <text evidence="11">The sequence shown here is derived from an EMBL/GenBank/DDBJ whole genome shotgun (WGS) entry which is preliminary data.</text>
</comment>
<organism evidence="11 12">
    <name type="scientific">Nocardia uniformis</name>
    <dbReference type="NCBI Taxonomy" id="53432"/>
    <lineage>
        <taxon>Bacteria</taxon>
        <taxon>Bacillati</taxon>
        <taxon>Actinomycetota</taxon>
        <taxon>Actinomycetes</taxon>
        <taxon>Mycobacteriales</taxon>
        <taxon>Nocardiaceae</taxon>
        <taxon>Nocardia</taxon>
    </lineage>
</organism>
<feature type="coiled-coil region" evidence="9">
    <location>
        <begin position="32"/>
        <end position="59"/>
    </location>
</feature>
<dbReference type="Pfam" id="PF05103">
    <property type="entry name" value="DivIVA"/>
    <property type="match status" value="1"/>
</dbReference>
<gene>
    <name evidence="11" type="ORF">HLB23_10950</name>
</gene>
<evidence type="ECO:0000256" key="1">
    <source>
        <dbReference type="ARBA" id="ARBA00004496"/>
    </source>
</evidence>
<accession>A0A849C213</accession>
<evidence type="ECO:0000256" key="3">
    <source>
        <dbReference type="ARBA" id="ARBA00018787"/>
    </source>
</evidence>
<dbReference type="PANTHER" id="PTHR35794:SF2">
    <property type="entry name" value="CELL DIVISION PROTEIN DIVIVA"/>
    <property type="match status" value="1"/>
</dbReference>
<keyword evidence="4" id="KW-0963">Cytoplasm</keyword>
<dbReference type="GO" id="GO:0005737">
    <property type="term" value="C:cytoplasm"/>
    <property type="evidence" value="ECO:0007669"/>
    <property type="project" value="UniProtKB-SubCell"/>
</dbReference>
<evidence type="ECO:0000256" key="5">
    <source>
        <dbReference type="ARBA" id="ARBA00022618"/>
    </source>
</evidence>
<feature type="region of interest" description="Disordered" evidence="10">
    <location>
        <begin position="220"/>
        <end position="274"/>
    </location>
</feature>
<sequence length="274" mass="30397">MALKARDIEKARFKKSALGRRGYDEHEVEEFLERVAREVSRLNSTNKRLTQQMEFSDEKSLLSDNDYLAHRVSELEHRIAMYKSALGDAVTVETLRNEIAKLRQENEQLRAETQHDVLGVSVRAVNMLSQAQITAETTVAEAEYYARELVAQARDQYADILRQAQKSAARAADGLAALKTAPVGAPEPLPAEIEYIRTYAQIAEKQMHTIVEALFAEIDKLGGPPQPHREHESATDPPPADRPGATPQMSFWNPPKLEPGTAVPAPAAAGDPDH</sequence>
<dbReference type="RefSeq" id="WP_067528643.1">
    <property type="nucleotide sequence ID" value="NZ_JABELX010000003.1"/>
</dbReference>
<feature type="compositionally biased region" description="Low complexity" evidence="10">
    <location>
        <begin position="259"/>
        <end position="274"/>
    </location>
</feature>
<evidence type="ECO:0000313" key="12">
    <source>
        <dbReference type="Proteomes" id="UP000586827"/>
    </source>
</evidence>
<dbReference type="Proteomes" id="UP000586827">
    <property type="component" value="Unassembled WGS sequence"/>
</dbReference>
<dbReference type="EMBL" id="JABELX010000003">
    <property type="protein sequence ID" value="NNH70375.1"/>
    <property type="molecule type" value="Genomic_DNA"/>
</dbReference>
<dbReference type="AlphaFoldDB" id="A0A849C213"/>
<keyword evidence="7" id="KW-0131">Cell cycle</keyword>
<keyword evidence="5" id="KW-0132">Cell division</keyword>
<keyword evidence="12" id="KW-1185">Reference proteome</keyword>
<comment type="similarity">
    <text evidence="2">Belongs to the DivIVA family.</text>
</comment>
<dbReference type="InterPro" id="IPR007793">
    <property type="entry name" value="DivIVA_fam"/>
</dbReference>
<comment type="subcellular location">
    <subcellularLocation>
        <location evidence="1">Cytoplasm</location>
    </subcellularLocation>
</comment>
<evidence type="ECO:0000256" key="8">
    <source>
        <dbReference type="ARBA" id="ARBA00031737"/>
    </source>
</evidence>
<dbReference type="PANTHER" id="PTHR35794">
    <property type="entry name" value="CELL DIVISION PROTEIN DIVIVA"/>
    <property type="match status" value="1"/>
</dbReference>